<keyword evidence="1" id="KW-0472">Membrane</keyword>
<dbReference type="OrthoDB" id="9815655at2"/>
<evidence type="ECO:0000313" key="4">
    <source>
        <dbReference type="Proteomes" id="UP000260812"/>
    </source>
</evidence>
<reference evidence="3 5" key="1">
    <citation type="submission" date="2018-08" db="EMBL/GenBank/DDBJ databases">
        <title>A genome reference for cultivated species of the human gut microbiota.</title>
        <authorList>
            <person name="Zou Y."/>
            <person name="Xue W."/>
            <person name="Luo G."/>
        </authorList>
    </citation>
    <scope>NUCLEOTIDE SEQUENCE [LARGE SCALE GENOMIC DNA]</scope>
    <source>
        <strain evidence="3 5">AF26-4BH</strain>
        <strain evidence="2">TF05-5AC</strain>
    </source>
</reference>
<feature type="transmembrane region" description="Helical" evidence="1">
    <location>
        <begin position="7"/>
        <end position="28"/>
    </location>
</feature>
<comment type="caution">
    <text evidence="3">The sequence shown here is derived from an EMBL/GenBank/DDBJ whole genome shotgun (WGS) entry which is preliminary data.</text>
</comment>
<gene>
    <name evidence="3" type="ORF">DWY69_14150</name>
    <name evidence="2" type="ORF">DXC51_25445</name>
</gene>
<evidence type="ECO:0000313" key="5">
    <source>
        <dbReference type="Proteomes" id="UP000261166"/>
    </source>
</evidence>
<accession>A0A3E3IVA3</accession>
<keyword evidence="1" id="KW-0812">Transmembrane</keyword>
<dbReference type="EMBL" id="QVLV01000028">
    <property type="protein sequence ID" value="RGE56261.1"/>
    <property type="molecule type" value="Genomic_DNA"/>
</dbReference>
<evidence type="ECO:0000256" key="1">
    <source>
        <dbReference type="SAM" id="Phobius"/>
    </source>
</evidence>
<dbReference type="SUPFAM" id="SSF103473">
    <property type="entry name" value="MFS general substrate transporter"/>
    <property type="match status" value="1"/>
</dbReference>
<dbReference type="GeneID" id="97990107"/>
<dbReference type="RefSeq" id="WP_025490972.1">
    <property type="nucleotide sequence ID" value="NZ_CALBAU010000252.1"/>
</dbReference>
<dbReference type="InterPro" id="IPR019235">
    <property type="entry name" value="DUF2178_TM"/>
</dbReference>
<feature type="transmembrane region" description="Helical" evidence="1">
    <location>
        <begin position="95"/>
        <end position="112"/>
    </location>
</feature>
<dbReference type="PROSITE" id="PS51257">
    <property type="entry name" value="PROKAR_LIPOPROTEIN"/>
    <property type="match status" value="1"/>
</dbReference>
<feature type="transmembrane region" description="Helical" evidence="1">
    <location>
        <begin position="157"/>
        <end position="178"/>
    </location>
</feature>
<dbReference type="Proteomes" id="UP000260812">
    <property type="component" value="Unassembled WGS sequence"/>
</dbReference>
<evidence type="ECO:0000313" key="3">
    <source>
        <dbReference type="EMBL" id="RGE70987.1"/>
    </source>
</evidence>
<dbReference type="AlphaFoldDB" id="A0A3E3IVA3"/>
<keyword evidence="4" id="KW-1185">Reference proteome</keyword>
<proteinExistence type="predicted"/>
<dbReference type="Proteomes" id="UP000261166">
    <property type="component" value="Unassembled WGS sequence"/>
</dbReference>
<organism evidence="3 5">
    <name type="scientific">Eisenbergiella massiliensis</name>
    <dbReference type="NCBI Taxonomy" id="1720294"/>
    <lineage>
        <taxon>Bacteria</taxon>
        <taxon>Bacillati</taxon>
        <taxon>Bacillota</taxon>
        <taxon>Clostridia</taxon>
        <taxon>Lachnospirales</taxon>
        <taxon>Lachnospiraceae</taxon>
        <taxon>Eisenbergiella</taxon>
    </lineage>
</organism>
<evidence type="ECO:0000313" key="2">
    <source>
        <dbReference type="EMBL" id="RGE56261.1"/>
    </source>
</evidence>
<feature type="transmembrane region" description="Helical" evidence="1">
    <location>
        <begin position="53"/>
        <end position="74"/>
    </location>
</feature>
<sequence>MKKNNIKWMVGIGVASILALVISCWYSVTYNNSRLVVPTDFASYTFQIKDLPMIISVSFFCLYVLGMVIALFLAGRRQAQQAKETNRTRRLNPKLGYLGFLGFLGFAGFWTYQVDESVYPFVFFLFFGFFGFYYEGKMSGTFMDERFRENADRAQLTALKISYAIIFIALIALCQKNFWGNLDFTLIAVIIIISFALGLEIFLSEYLLYRYDHDDEGAE</sequence>
<keyword evidence="1" id="KW-1133">Transmembrane helix</keyword>
<name>A0A3E3IVA3_9FIRM</name>
<feature type="transmembrane region" description="Helical" evidence="1">
    <location>
        <begin position="184"/>
        <end position="203"/>
    </location>
</feature>
<feature type="transmembrane region" description="Helical" evidence="1">
    <location>
        <begin position="118"/>
        <end position="136"/>
    </location>
</feature>
<protein>
    <submittedName>
        <fullName evidence="3">DUF3796 domain-containing protein</fullName>
    </submittedName>
</protein>
<dbReference type="Pfam" id="PF09946">
    <property type="entry name" value="DUF2178"/>
    <property type="match status" value="1"/>
</dbReference>
<dbReference type="EMBL" id="QVLU01000012">
    <property type="protein sequence ID" value="RGE70987.1"/>
    <property type="molecule type" value="Genomic_DNA"/>
</dbReference>
<dbReference type="InterPro" id="IPR036259">
    <property type="entry name" value="MFS_trans_sf"/>
</dbReference>